<name>A0A7N0TWS8_KALFE</name>
<evidence type="ECO:0000256" key="2">
    <source>
        <dbReference type="ARBA" id="ARBA00022645"/>
    </source>
</evidence>
<dbReference type="PRINTS" id="PR00724">
    <property type="entry name" value="CRBOXYPTASEC"/>
</dbReference>
<dbReference type="Gene3D" id="3.40.50.1820">
    <property type="entry name" value="alpha/beta hydrolase"/>
    <property type="match status" value="2"/>
</dbReference>
<keyword evidence="3" id="KW-0645">Protease</keyword>
<dbReference type="GO" id="GO:0006508">
    <property type="term" value="P:proteolysis"/>
    <property type="evidence" value="ECO:0007669"/>
    <property type="project" value="UniProtKB-KW"/>
</dbReference>
<dbReference type="InterPro" id="IPR001563">
    <property type="entry name" value="Peptidase_S10"/>
</dbReference>
<evidence type="ECO:0000256" key="4">
    <source>
        <dbReference type="ARBA" id="ARBA00022801"/>
    </source>
</evidence>
<dbReference type="AlphaFoldDB" id="A0A7N0TWS8"/>
<dbReference type="Gramene" id="Kaladp0048s0039.1.v1.1">
    <property type="protein sequence ID" value="Kaladp0048s0039.1.v1.1"/>
    <property type="gene ID" value="Kaladp0048s0039.v1.1"/>
</dbReference>
<evidence type="ECO:0000313" key="7">
    <source>
        <dbReference type="Proteomes" id="UP000594263"/>
    </source>
</evidence>
<evidence type="ECO:0000313" key="6">
    <source>
        <dbReference type="EnsemblPlants" id="Kaladp0048s0039.1.v1.1"/>
    </source>
</evidence>
<dbReference type="SUPFAM" id="SSF53474">
    <property type="entry name" value="alpha/beta-Hydrolases"/>
    <property type="match status" value="1"/>
</dbReference>
<dbReference type="Proteomes" id="UP000594263">
    <property type="component" value="Unplaced"/>
</dbReference>
<accession>A0A7N0TWS8</accession>
<evidence type="ECO:0008006" key="8">
    <source>
        <dbReference type="Google" id="ProtNLM"/>
    </source>
</evidence>
<reference evidence="6" key="1">
    <citation type="submission" date="2021-01" db="UniProtKB">
        <authorList>
            <consortium name="EnsemblPlants"/>
        </authorList>
    </citation>
    <scope>IDENTIFICATION</scope>
</reference>
<dbReference type="PANTHER" id="PTHR11802">
    <property type="entry name" value="SERINE PROTEASE FAMILY S10 SERINE CARBOXYPEPTIDASE"/>
    <property type="match status" value="1"/>
</dbReference>
<dbReference type="PANTHER" id="PTHR11802:SF113">
    <property type="entry name" value="SERINE CARBOXYPEPTIDASE CTSA-4.1"/>
    <property type="match status" value="1"/>
</dbReference>
<keyword evidence="2" id="KW-0121">Carboxypeptidase</keyword>
<proteinExistence type="inferred from homology"/>
<dbReference type="Pfam" id="PF00450">
    <property type="entry name" value="Peptidase_S10"/>
    <property type="match status" value="2"/>
</dbReference>
<sequence length="266" mass="30019">MWQVKLYGGRVTSWLLIHGEIELIHYIQVGGYEGLLSGFINIACDTRRYRKLEYLNFVRQALRATTPSPTNYAIQQVERLVNSFNLSPKKPVNIIHDEAVKPAELVESRFTFPGLVDPPSSNASLADLGHHAGYYPIKHSYDAKMFYFSFESRASKADPVVIWLSGGPGWSSSTLRWNDYGWDKASNILFVDQPTGTGFSYNLDKHDIRHNEAEFYVGHYTSALASRINEANKAMKGLVIGNGLTDPELQYQAYTDFALDNKLISQ</sequence>
<evidence type="ECO:0000256" key="3">
    <source>
        <dbReference type="ARBA" id="ARBA00022670"/>
    </source>
</evidence>
<dbReference type="InterPro" id="IPR029058">
    <property type="entry name" value="AB_hydrolase_fold"/>
</dbReference>
<evidence type="ECO:0000256" key="1">
    <source>
        <dbReference type="ARBA" id="ARBA00009431"/>
    </source>
</evidence>
<keyword evidence="4" id="KW-0378">Hydrolase</keyword>
<keyword evidence="5" id="KW-0325">Glycoprotein</keyword>
<organism evidence="6 7">
    <name type="scientific">Kalanchoe fedtschenkoi</name>
    <name type="common">Lavender scallops</name>
    <name type="synonym">South American air plant</name>
    <dbReference type="NCBI Taxonomy" id="63787"/>
    <lineage>
        <taxon>Eukaryota</taxon>
        <taxon>Viridiplantae</taxon>
        <taxon>Streptophyta</taxon>
        <taxon>Embryophyta</taxon>
        <taxon>Tracheophyta</taxon>
        <taxon>Spermatophyta</taxon>
        <taxon>Magnoliopsida</taxon>
        <taxon>eudicotyledons</taxon>
        <taxon>Gunneridae</taxon>
        <taxon>Pentapetalae</taxon>
        <taxon>Saxifragales</taxon>
        <taxon>Crassulaceae</taxon>
        <taxon>Kalanchoe</taxon>
    </lineage>
</organism>
<dbReference type="EnsemblPlants" id="Kaladp0048s0039.1.v1.1">
    <property type="protein sequence ID" value="Kaladp0048s0039.1.v1.1"/>
    <property type="gene ID" value="Kaladp0048s0039.v1.1"/>
</dbReference>
<evidence type="ECO:0000256" key="5">
    <source>
        <dbReference type="ARBA" id="ARBA00023180"/>
    </source>
</evidence>
<comment type="similarity">
    <text evidence="1">Belongs to the peptidase S10 family.</text>
</comment>
<dbReference type="GO" id="GO:0005773">
    <property type="term" value="C:vacuole"/>
    <property type="evidence" value="ECO:0007669"/>
    <property type="project" value="TreeGrafter"/>
</dbReference>
<protein>
    <recommendedName>
        <fullName evidence="8">Serine carboxypeptidase</fullName>
    </recommendedName>
</protein>
<keyword evidence="7" id="KW-1185">Reference proteome</keyword>
<dbReference type="GO" id="GO:0004185">
    <property type="term" value="F:serine-type carboxypeptidase activity"/>
    <property type="evidence" value="ECO:0007669"/>
    <property type="project" value="InterPro"/>
</dbReference>